<evidence type="ECO:0000256" key="3">
    <source>
        <dbReference type="ARBA" id="ARBA00022692"/>
    </source>
</evidence>
<dbReference type="EMBL" id="QGNW01001091">
    <property type="protein sequence ID" value="RVW56228.1"/>
    <property type="molecule type" value="Genomic_DNA"/>
</dbReference>
<feature type="transmembrane region" description="Helical" evidence="9">
    <location>
        <begin position="364"/>
        <end position="382"/>
    </location>
</feature>
<evidence type="ECO:0000256" key="8">
    <source>
        <dbReference type="ARBA" id="ARBA00023180"/>
    </source>
</evidence>
<keyword evidence="3 9" id="KW-0812">Transmembrane</keyword>
<dbReference type="PANTHER" id="PTHR48057">
    <property type="entry name" value="LEUCINE-RICH REPEAT SERINE/THREONINE-PROTEIN KINASE 1"/>
    <property type="match status" value="1"/>
</dbReference>
<keyword evidence="4" id="KW-0732">Signal</keyword>
<keyword evidence="11" id="KW-0829">Tyrosine-protein kinase</keyword>
<dbReference type="SUPFAM" id="SSF52058">
    <property type="entry name" value="L domain-like"/>
    <property type="match status" value="1"/>
</dbReference>
<evidence type="ECO:0000256" key="5">
    <source>
        <dbReference type="ARBA" id="ARBA00022737"/>
    </source>
</evidence>
<keyword evidence="11" id="KW-0418">Kinase</keyword>
<dbReference type="GO" id="GO:0016020">
    <property type="term" value="C:membrane"/>
    <property type="evidence" value="ECO:0007669"/>
    <property type="project" value="UniProtKB-SubCell"/>
</dbReference>
<reference evidence="11 12" key="1">
    <citation type="journal article" date="2018" name="PLoS Genet.">
        <title>Population sequencing reveals clonal diversity and ancestral inbreeding in the grapevine cultivar Chardonnay.</title>
        <authorList>
            <person name="Roach M.J."/>
            <person name="Johnson D.L."/>
            <person name="Bohlmann J."/>
            <person name="van Vuuren H.J."/>
            <person name="Jones S.J."/>
            <person name="Pretorius I.S."/>
            <person name="Schmidt S.A."/>
            <person name="Borneman A.R."/>
        </authorList>
    </citation>
    <scope>NUCLEOTIDE SEQUENCE [LARGE SCALE GENOMIC DNA]</scope>
    <source>
        <strain evidence="12">cv. Chardonnay</strain>
        <tissue evidence="11">Leaf</tissue>
    </source>
</reference>
<evidence type="ECO:0000313" key="12">
    <source>
        <dbReference type="Proteomes" id="UP000288805"/>
    </source>
</evidence>
<dbReference type="InterPro" id="IPR001611">
    <property type="entry name" value="Leu-rich_rpt"/>
</dbReference>
<proteinExistence type="predicted"/>
<keyword evidence="11" id="KW-0675">Receptor</keyword>
<evidence type="ECO:0000256" key="2">
    <source>
        <dbReference type="ARBA" id="ARBA00022614"/>
    </source>
</evidence>
<dbReference type="GO" id="GO:0004713">
    <property type="term" value="F:protein tyrosine kinase activity"/>
    <property type="evidence" value="ECO:0007669"/>
    <property type="project" value="UniProtKB-KW"/>
</dbReference>
<evidence type="ECO:0000313" key="11">
    <source>
        <dbReference type="EMBL" id="RVW56228.1"/>
    </source>
</evidence>
<protein>
    <submittedName>
        <fullName evidence="11">Receptor protein-tyrosine kinase CEPR1</fullName>
    </submittedName>
</protein>
<name>A0A438F887_VITVI</name>
<dbReference type="Gene3D" id="3.80.10.10">
    <property type="entry name" value="Ribonuclease Inhibitor"/>
    <property type="match status" value="3"/>
</dbReference>
<dbReference type="PRINTS" id="PR00019">
    <property type="entry name" value="LEURICHRPT"/>
</dbReference>
<keyword evidence="8" id="KW-0325">Glycoprotein</keyword>
<dbReference type="Proteomes" id="UP000288805">
    <property type="component" value="Unassembled WGS sequence"/>
</dbReference>
<dbReference type="InterPro" id="IPR003591">
    <property type="entry name" value="Leu-rich_rpt_typical-subtyp"/>
</dbReference>
<organism evidence="11 12">
    <name type="scientific">Vitis vinifera</name>
    <name type="common">Grape</name>
    <dbReference type="NCBI Taxonomy" id="29760"/>
    <lineage>
        <taxon>Eukaryota</taxon>
        <taxon>Viridiplantae</taxon>
        <taxon>Streptophyta</taxon>
        <taxon>Embryophyta</taxon>
        <taxon>Tracheophyta</taxon>
        <taxon>Spermatophyta</taxon>
        <taxon>Magnoliopsida</taxon>
        <taxon>eudicotyledons</taxon>
        <taxon>Gunneridae</taxon>
        <taxon>Pentapetalae</taxon>
        <taxon>rosids</taxon>
        <taxon>Vitales</taxon>
        <taxon>Vitaceae</taxon>
        <taxon>Viteae</taxon>
        <taxon>Vitis</taxon>
    </lineage>
</organism>
<evidence type="ECO:0000256" key="1">
    <source>
        <dbReference type="ARBA" id="ARBA00004370"/>
    </source>
</evidence>
<sequence>MPSQASITNQSHFFTLMKNSLSGDSLSDWDVTGKTSYCNYSGVSCNDEGYVEVIDISGWSLSGRFPPDVCSYLPQLRVLRLSYNDLHDNFPEGIVNCSLLEELDMNGSQVIGTLPDLSPMKSLRILDLSYNLFTGELTKLKSMILTTCMVHGQIPPSIGNMTSLVDLQLSGNFLNGQIPAELGLLKNLRLLELYYNQIAAYRRNSGGNWELNSLGHVINLRQLLTGGVQEVWDNGFNNLNGQIGKTIGTARNLSELFIQSNRISGALPPEISQATNLVKIDLSNNLLSGPIPSEIGNLNKLNLLLLQGNKFNSAIPKSLSSLKSVNVLDLSNNRLTGRIQKASLNYSNFPICSQADNRKKLNCIWVIGASSVIVIVGVVLFLKR</sequence>
<comment type="subcellular location">
    <subcellularLocation>
        <location evidence="1">Membrane</location>
    </subcellularLocation>
</comment>
<dbReference type="Pfam" id="PF00560">
    <property type="entry name" value="LRR_1"/>
    <property type="match status" value="4"/>
</dbReference>
<keyword evidence="6 9" id="KW-1133">Transmembrane helix</keyword>
<comment type="caution">
    <text evidence="11">The sequence shown here is derived from an EMBL/GenBank/DDBJ whole genome shotgun (WGS) entry which is preliminary data.</text>
</comment>
<keyword evidence="5" id="KW-0677">Repeat</keyword>
<evidence type="ECO:0000256" key="9">
    <source>
        <dbReference type="SAM" id="Phobius"/>
    </source>
</evidence>
<dbReference type="FunFam" id="3.80.10.10:FF:000041">
    <property type="entry name" value="LRR receptor-like serine/threonine-protein kinase ERECTA"/>
    <property type="match status" value="1"/>
</dbReference>
<dbReference type="InterPro" id="IPR052595">
    <property type="entry name" value="LRRC69/RLP"/>
</dbReference>
<dbReference type="AlphaFoldDB" id="A0A438F887"/>
<feature type="domain" description="Leucine-rich repeat-containing N-terminal plant-type" evidence="10">
    <location>
        <begin position="16"/>
        <end position="46"/>
    </location>
</feature>
<keyword evidence="2" id="KW-0433">Leucine-rich repeat</keyword>
<accession>A0A438F887</accession>
<gene>
    <name evidence="11" type="primary">CEPR1_0</name>
    <name evidence="11" type="ORF">CK203_092273</name>
</gene>
<evidence type="ECO:0000256" key="6">
    <source>
        <dbReference type="ARBA" id="ARBA00022989"/>
    </source>
</evidence>
<dbReference type="Pfam" id="PF08263">
    <property type="entry name" value="LRRNT_2"/>
    <property type="match status" value="1"/>
</dbReference>
<evidence type="ECO:0000259" key="10">
    <source>
        <dbReference type="Pfam" id="PF08263"/>
    </source>
</evidence>
<dbReference type="InterPro" id="IPR032675">
    <property type="entry name" value="LRR_dom_sf"/>
</dbReference>
<keyword evidence="11" id="KW-0808">Transferase</keyword>
<evidence type="ECO:0000256" key="7">
    <source>
        <dbReference type="ARBA" id="ARBA00023136"/>
    </source>
</evidence>
<keyword evidence="7 9" id="KW-0472">Membrane</keyword>
<evidence type="ECO:0000256" key="4">
    <source>
        <dbReference type="ARBA" id="ARBA00022729"/>
    </source>
</evidence>
<dbReference type="PANTHER" id="PTHR48057:SF20">
    <property type="entry name" value="LEUCINE-RICH REPEAT-CONTAINING N-TERMINAL PLANT-TYPE DOMAIN-CONTAINING PROTEIN"/>
    <property type="match status" value="1"/>
</dbReference>
<dbReference type="SMART" id="SM00369">
    <property type="entry name" value="LRR_TYP"/>
    <property type="match status" value="4"/>
</dbReference>
<dbReference type="InterPro" id="IPR013210">
    <property type="entry name" value="LRR_N_plant-typ"/>
</dbReference>